<keyword evidence="2" id="KW-0614">Plasmid</keyword>
<dbReference type="EMBL" id="CP102775">
    <property type="protein sequence ID" value="UZF90131.1"/>
    <property type="molecule type" value="Genomic_DNA"/>
</dbReference>
<evidence type="ECO:0000259" key="1">
    <source>
        <dbReference type="Pfam" id="PF20282"/>
    </source>
</evidence>
<evidence type="ECO:0000313" key="2">
    <source>
        <dbReference type="EMBL" id="UZF90131.1"/>
    </source>
</evidence>
<feature type="domain" description="ABC-three component systems C-terminal" evidence="1">
    <location>
        <begin position="206"/>
        <end position="332"/>
    </location>
</feature>
<geneLocation type="plasmid" evidence="2">
    <name>pNBC436</name>
</geneLocation>
<accession>A0A9E8CUA0</accession>
<dbReference type="InterPro" id="IPR046914">
    <property type="entry name" value="ABC-3C_CTD6"/>
</dbReference>
<proteinExistence type="predicted"/>
<organism evidence="2">
    <name type="scientific">Bosea sp. NBC_00436</name>
    <dbReference type="NCBI Taxonomy" id="2969620"/>
    <lineage>
        <taxon>Bacteria</taxon>
        <taxon>Pseudomonadati</taxon>
        <taxon>Pseudomonadota</taxon>
        <taxon>Alphaproteobacteria</taxon>
        <taxon>Hyphomicrobiales</taxon>
        <taxon>Boseaceae</taxon>
        <taxon>Bosea</taxon>
    </lineage>
</organism>
<reference evidence="2" key="1">
    <citation type="submission" date="2022-08" db="EMBL/GenBank/DDBJ databases">
        <title>Complete Genome Sequences of 2 Bosea sp. soil isolates.</title>
        <authorList>
            <person name="Alvarez Arevalo M."/>
            <person name="Sterndorff E.B."/>
            <person name="Faurdal D."/>
            <person name="Joergensen T.S."/>
            <person name="Weber T."/>
        </authorList>
    </citation>
    <scope>NUCLEOTIDE SEQUENCE</scope>
    <source>
        <strain evidence="2">NBC_00436</strain>
        <plasmid evidence="2">pNBC436</plasmid>
    </source>
</reference>
<dbReference type="AlphaFoldDB" id="A0A9E8CUA0"/>
<gene>
    <name evidence="2" type="ORF">NWE54_26670</name>
</gene>
<protein>
    <recommendedName>
        <fullName evidence="1">ABC-three component systems C-terminal domain-containing protein</fullName>
    </recommendedName>
</protein>
<sequence>MTSLAVRLMEIDDTQLEEFIELWVERRSAQYDRIERIGAANDKGRDVIGFLTSARHEGPWHLFQCKRKTRGSKLGKSEALCELGKVFFHHRQGAYNTLPEKYVFVAPRGIVGSLLDLINNPSTLAAALIDGWDEHCSTQITRRMTVTLTQEIKAAVESFDFSRVEHLTAPMIVKDPAAGPALSKVLGLMPEEAPSGAAPDLIQPEEARYADQLRIVYGEAIGIAFVSPDDVLAHADHGEHFRDQRTRFFEAASFKRFHRDNTAPGALVTFENDVYHGVIDVHRDRHETLLWRVDAVMRHASILPASLIGRTVRIPVKQGMCHHLANEGRLKWAP</sequence>
<name>A0A9E8CUA0_9HYPH</name>
<dbReference type="Pfam" id="PF20282">
    <property type="entry name" value="CTD6"/>
    <property type="match status" value="1"/>
</dbReference>